<dbReference type="OrthoDB" id="1437325at2"/>
<evidence type="ECO:0000313" key="2">
    <source>
        <dbReference type="Proteomes" id="UP000199534"/>
    </source>
</evidence>
<sequence>MKKTVVLVVLFVLPLVVYLFFATGVTRFGILPALSGPVQELSAFEGSEKLEGNISILGFLGTDIENKKGVAFNLNQKIYKPYYEFKDFQVIMIVPKNSEVQVASLVEELSGFTDTSGWKFAYGEPEDIKSLFQSLETDLELGEDLSSPYVFILDKERMLRGRDEDEDGQTKYGFDATSVADLNNKMKDDVKIILAEYRRALKKNNKYKESAE</sequence>
<keyword evidence="2" id="KW-1185">Reference proteome</keyword>
<dbReference type="AlphaFoldDB" id="A0A1I6FTJ6"/>
<dbReference type="EMBL" id="FOYQ01000001">
    <property type="protein sequence ID" value="SFR33117.1"/>
    <property type="molecule type" value="Genomic_DNA"/>
</dbReference>
<dbReference type="Proteomes" id="UP000199534">
    <property type="component" value="Unassembled WGS sequence"/>
</dbReference>
<evidence type="ECO:0000313" key="1">
    <source>
        <dbReference type="EMBL" id="SFR33117.1"/>
    </source>
</evidence>
<accession>A0A1I6FTJ6</accession>
<dbReference type="STRING" id="400055.SAMN04490243_0615"/>
<organism evidence="1 2">
    <name type="scientific">Robiginitalea myxolifaciens</name>
    <dbReference type="NCBI Taxonomy" id="400055"/>
    <lineage>
        <taxon>Bacteria</taxon>
        <taxon>Pseudomonadati</taxon>
        <taxon>Bacteroidota</taxon>
        <taxon>Flavobacteriia</taxon>
        <taxon>Flavobacteriales</taxon>
        <taxon>Flavobacteriaceae</taxon>
        <taxon>Robiginitalea</taxon>
    </lineage>
</organism>
<proteinExistence type="predicted"/>
<protein>
    <submittedName>
        <fullName evidence="1">Uncharacterized protein</fullName>
    </submittedName>
</protein>
<dbReference type="RefSeq" id="WP_092980592.1">
    <property type="nucleotide sequence ID" value="NZ_FOYQ01000001.1"/>
</dbReference>
<reference evidence="1 2" key="1">
    <citation type="submission" date="2016-10" db="EMBL/GenBank/DDBJ databases">
        <authorList>
            <person name="de Groot N.N."/>
        </authorList>
    </citation>
    <scope>NUCLEOTIDE SEQUENCE [LARGE SCALE GENOMIC DNA]</scope>
    <source>
        <strain evidence="1 2">DSM 21019</strain>
    </source>
</reference>
<gene>
    <name evidence="1" type="ORF">SAMN04490243_0615</name>
</gene>
<name>A0A1I6FTJ6_9FLAO</name>